<sequence>MDEEVKTKRRGMEVDRISKMPDEVVCHIMSFLPIEEAVNTSILSKRWKYLFASLTNLHFDYSSFSKTLNKGRRRRSSRSSSNIISFISLVDRVLFLRISSSIHSFYVNFREAIDLFRVTAWINTALLRNVQEIDLLVCLRESSVLPGDLCTSKTLVVLKLKFDPVPSLHGLDLVTMFNVPAKVCLPSLKHLHLDNVTFADDNSIARLISSCPVLEDLTLYCDWDNICKLSISSCSLKRFTMRTCHFYAVFDEILVNAPSLVYLDYADYLPVSCSLTNLDSLVEARIRFENLRDNNACITQFFKGISHVQTLKLSLLAMKAIQMCPCPLPVLGKLTHLEIDVDKQTVLPYLLERCSNLEYLVFNGVGPVRGLVYSGDWNPPDVVPSCLLFHLKEIKIDFSWWEKELEFVKYCLQNARFLMKLTIHAHADEVDQLKIAKQLLMLPKGTRECQVIII</sequence>
<dbReference type="Pfam" id="PF00646">
    <property type="entry name" value="F-box"/>
    <property type="match status" value="1"/>
</dbReference>
<accession>A0A1Q3BL39</accession>
<keyword evidence="3" id="KW-1185">Reference proteome</keyword>
<dbReference type="CDD" id="cd22160">
    <property type="entry name" value="F-box_AtFBL13-like"/>
    <property type="match status" value="1"/>
</dbReference>
<dbReference type="InterPro" id="IPR053781">
    <property type="entry name" value="F-box_AtFBL13-like"/>
</dbReference>
<dbReference type="Gene3D" id="3.80.10.10">
    <property type="entry name" value="Ribonuclease Inhibitor"/>
    <property type="match status" value="1"/>
</dbReference>
<dbReference type="SMART" id="SM00579">
    <property type="entry name" value="FBD"/>
    <property type="match status" value="1"/>
</dbReference>
<evidence type="ECO:0000313" key="3">
    <source>
        <dbReference type="Proteomes" id="UP000187406"/>
    </source>
</evidence>
<evidence type="ECO:0000259" key="1">
    <source>
        <dbReference type="PROSITE" id="PS50181"/>
    </source>
</evidence>
<gene>
    <name evidence="2" type="ORF">CFOL_v3_12122</name>
</gene>
<dbReference type="FunCoup" id="A0A1Q3BL39">
    <property type="interactions" value="2878"/>
</dbReference>
<organism evidence="2 3">
    <name type="scientific">Cephalotus follicularis</name>
    <name type="common">Albany pitcher plant</name>
    <dbReference type="NCBI Taxonomy" id="3775"/>
    <lineage>
        <taxon>Eukaryota</taxon>
        <taxon>Viridiplantae</taxon>
        <taxon>Streptophyta</taxon>
        <taxon>Embryophyta</taxon>
        <taxon>Tracheophyta</taxon>
        <taxon>Spermatophyta</taxon>
        <taxon>Magnoliopsida</taxon>
        <taxon>eudicotyledons</taxon>
        <taxon>Gunneridae</taxon>
        <taxon>Pentapetalae</taxon>
        <taxon>rosids</taxon>
        <taxon>fabids</taxon>
        <taxon>Oxalidales</taxon>
        <taxon>Cephalotaceae</taxon>
        <taxon>Cephalotus</taxon>
    </lineage>
</organism>
<feature type="domain" description="F-box" evidence="1">
    <location>
        <begin position="14"/>
        <end position="62"/>
    </location>
</feature>
<name>A0A1Q3BL39_CEPFO</name>
<dbReference type="InterPro" id="IPR006566">
    <property type="entry name" value="FBD"/>
</dbReference>
<dbReference type="SMART" id="SM00256">
    <property type="entry name" value="FBOX"/>
    <property type="match status" value="1"/>
</dbReference>
<dbReference type="Proteomes" id="UP000187406">
    <property type="component" value="Unassembled WGS sequence"/>
</dbReference>
<dbReference type="Pfam" id="PF24758">
    <property type="entry name" value="LRR_At5g56370"/>
    <property type="match status" value="1"/>
</dbReference>
<comment type="caution">
    <text evidence="2">The sequence shown here is derived from an EMBL/GenBank/DDBJ whole genome shotgun (WGS) entry which is preliminary data.</text>
</comment>
<dbReference type="EMBL" id="BDDD01000647">
    <property type="protein sequence ID" value="GAV68619.1"/>
    <property type="molecule type" value="Genomic_DNA"/>
</dbReference>
<reference evidence="3" key="1">
    <citation type="submission" date="2016-04" db="EMBL/GenBank/DDBJ databases">
        <title>Cephalotus genome sequencing.</title>
        <authorList>
            <person name="Fukushima K."/>
            <person name="Hasebe M."/>
            <person name="Fang X."/>
        </authorList>
    </citation>
    <scope>NUCLEOTIDE SEQUENCE [LARGE SCALE GENOMIC DNA]</scope>
    <source>
        <strain evidence="3">cv. St1</strain>
    </source>
</reference>
<dbReference type="InParanoid" id="A0A1Q3BL39"/>
<protein>
    <submittedName>
        <fullName evidence="2">F-box domain-containing protein/LRR_2 domain-containing protein/FBD domain-containing protein</fullName>
    </submittedName>
</protein>
<dbReference type="InterPro" id="IPR001810">
    <property type="entry name" value="F-box_dom"/>
</dbReference>
<evidence type="ECO:0000313" key="2">
    <source>
        <dbReference type="EMBL" id="GAV68619.1"/>
    </source>
</evidence>
<dbReference type="PROSITE" id="PS50181">
    <property type="entry name" value="FBOX"/>
    <property type="match status" value="1"/>
</dbReference>
<dbReference type="PANTHER" id="PTHR31900">
    <property type="entry name" value="F-BOX/RNI SUPERFAMILY PROTEIN-RELATED"/>
    <property type="match status" value="1"/>
</dbReference>
<dbReference type="SUPFAM" id="SSF52047">
    <property type="entry name" value="RNI-like"/>
    <property type="match status" value="1"/>
</dbReference>
<dbReference type="OrthoDB" id="594804at2759"/>
<dbReference type="InterPro" id="IPR055411">
    <property type="entry name" value="LRR_FXL15/At3g58940/PEG3-like"/>
</dbReference>
<proteinExistence type="predicted"/>
<dbReference type="Pfam" id="PF08387">
    <property type="entry name" value="FBD"/>
    <property type="match status" value="1"/>
</dbReference>
<dbReference type="SUPFAM" id="SSF81383">
    <property type="entry name" value="F-box domain"/>
    <property type="match status" value="1"/>
</dbReference>
<dbReference type="AlphaFoldDB" id="A0A1Q3BL39"/>
<dbReference type="InterPro" id="IPR050232">
    <property type="entry name" value="FBL13/AtMIF1-like"/>
</dbReference>
<dbReference type="InterPro" id="IPR032675">
    <property type="entry name" value="LRR_dom_sf"/>
</dbReference>
<dbReference type="STRING" id="3775.A0A1Q3BL39"/>
<dbReference type="PANTHER" id="PTHR31900:SF34">
    <property type="entry name" value="EMB|CAB62440.1-RELATED"/>
    <property type="match status" value="1"/>
</dbReference>
<dbReference type="InterPro" id="IPR036047">
    <property type="entry name" value="F-box-like_dom_sf"/>
</dbReference>
<dbReference type="Gene3D" id="1.20.1280.50">
    <property type="match status" value="1"/>
</dbReference>